<dbReference type="RefSeq" id="WP_010758529.1">
    <property type="nucleotide sequence ID" value="NZ_ASWD01000004.1"/>
</dbReference>
<dbReference type="PATRIC" id="fig|1158607.3.peg.3551"/>
<gene>
    <name evidence="2" type="ORF">UAU_03555</name>
</gene>
<dbReference type="eggNOG" id="COG0507">
    <property type="taxonomic scope" value="Bacteria"/>
</dbReference>
<dbReference type="InterPro" id="IPR027417">
    <property type="entry name" value="P-loop_NTPase"/>
</dbReference>
<dbReference type="Gene3D" id="3.40.50.300">
    <property type="entry name" value="P-loop containing nucleotide triphosphate hydrolases"/>
    <property type="match status" value="1"/>
</dbReference>
<keyword evidence="3" id="KW-1185">Reference proteome</keyword>
<dbReference type="HOGENOM" id="CLU_031184_0_0_9"/>
<dbReference type="STRING" id="160454.RV10_GL001170"/>
<dbReference type="InterPro" id="IPR018647">
    <property type="entry name" value="SLFN_3-like_DNA/RNA_helicase"/>
</dbReference>
<dbReference type="Pfam" id="PF09848">
    <property type="entry name" value="SLFN-g3_helicase"/>
    <property type="match status" value="1"/>
</dbReference>
<sequence>MKSGVINLEAYVQSFRNPIVFESYKRINKINDVGKRECSSLEIFSNELIKNSNTNKEKLFGFHLDVIVEVAFREQFDLLRFSENTTLNVELKSEMTSLEEIHDQLIRHNYLLGCIPGDKEVLLYTFVSSEKKVYKLKDEKLLESTIEELSNSIPIDYSEENFLLELNADDFIISPYTDIDRFLNTRYFLNSEQKKIVEKETSNLSNYHVMIKGGAGTGKSLILFDLAKKLSNKGKSVLLIFCSALSGWHEINQKTSFEFRDILNINFDNIGSLGYDYILLDESQRLRKNQFYKLFKTTSILIFGVDKAQTLKPEESILDIEGQLDKAFNNNKKYNLKDRVRSDVSLSTFILKLFDKSKAGLQPIGFPKVNAVYFESPEEANVFINSLIKIEGYESIEVAQYRTRQTGAVKNKKINSSSLDGFKVIGREFDNVLIPIDNRVSYSNNKLTFTHGENYYPYLSINGLFQAITRVKKNLLFVIVGNIEIYIEIQKLITWKNDKNYLYVALRLKRLREITNSSTYEISKACKCSEETYENIEKTGVFPSNKILQKLSLFYNVNSGFLIGEPTQLSYTDFDILYQLKSKGKSKAQKESIDKQLIDFLQDIEI</sequence>
<name>R2SDT8_9ENTE</name>
<dbReference type="Gene3D" id="1.10.260.40">
    <property type="entry name" value="lambda repressor-like DNA-binding domains"/>
    <property type="match status" value="1"/>
</dbReference>
<dbReference type="CDD" id="cd00093">
    <property type="entry name" value="HTH_XRE"/>
    <property type="match status" value="1"/>
</dbReference>
<organism evidence="2 3">
    <name type="scientific">Enterococcus pallens ATCC BAA-351</name>
    <dbReference type="NCBI Taxonomy" id="1158607"/>
    <lineage>
        <taxon>Bacteria</taxon>
        <taxon>Bacillati</taxon>
        <taxon>Bacillota</taxon>
        <taxon>Bacilli</taxon>
        <taxon>Lactobacillales</taxon>
        <taxon>Enterococcaceae</taxon>
        <taxon>Enterococcus</taxon>
    </lineage>
</organism>
<dbReference type="OrthoDB" id="1411900at2"/>
<reference evidence="2 3" key="1">
    <citation type="submission" date="2013-02" db="EMBL/GenBank/DDBJ databases">
        <title>The Genome Sequence of Enterococcus pallens BAA-351.</title>
        <authorList>
            <consortium name="The Broad Institute Genome Sequencing Platform"/>
            <consortium name="The Broad Institute Genome Sequencing Center for Infectious Disease"/>
            <person name="Earl A.M."/>
            <person name="Gilmore M.S."/>
            <person name="Lebreton F."/>
            <person name="Walker B."/>
            <person name="Young S.K."/>
            <person name="Zeng Q."/>
            <person name="Gargeya S."/>
            <person name="Fitzgerald M."/>
            <person name="Haas B."/>
            <person name="Abouelleil A."/>
            <person name="Alvarado L."/>
            <person name="Arachchi H.M."/>
            <person name="Berlin A.M."/>
            <person name="Chapman S.B."/>
            <person name="Dewar J."/>
            <person name="Goldberg J."/>
            <person name="Griggs A."/>
            <person name="Gujja S."/>
            <person name="Hansen M."/>
            <person name="Howarth C."/>
            <person name="Imamovic A."/>
            <person name="Larimer J."/>
            <person name="McCowan C."/>
            <person name="Murphy C."/>
            <person name="Neiman D."/>
            <person name="Pearson M."/>
            <person name="Priest M."/>
            <person name="Roberts A."/>
            <person name="Saif S."/>
            <person name="Shea T."/>
            <person name="Sisk P."/>
            <person name="Sykes S."/>
            <person name="Wortman J."/>
            <person name="Nusbaum C."/>
            <person name="Birren B."/>
        </authorList>
    </citation>
    <scope>NUCLEOTIDE SEQUENCE [LARGE SCALE GENOMIC DNA]</scope>
    <source>
        <strain evidence="2 3">ATCC BAA-351</strain>
    </source>
</reference>
<feature type="domain" description="Schlafen group 3-like DNA/RNA helicase" evidence="1">
    <location>
        <begin position="209"/>
        <end position="387"/>
    </location>
</feature>
<proteinExistence type="predicted"/>
<protein>
    <recommendedName>
        <fullName evidence="1">Schlafen group 3-like DNA/RNA helicase domain-containing protein</fullName>
    </recommendedName>
</protein>
<comment type="caution">
    <text evidence="2">The sequence shown here is derived from an EMBL/GenBank/DDBJ whole genome shotgun (WGS) entry which is preliminary data.</text>
</comment>
<dbReference type="SUPFAM" id="SSF47413">
    <property type="entry name" value="lambda repressor-like DNA-binding domains"/>
    <property type="match status" value="1"/>
</dbReference>
<accession>R2SDT8</accession>
<dbReference type="InterPro" id="IPR010982">
    <property type="entry name" value="Lambda_DNA-bd_dom_sf"/>
</dbReference>
<dbReference type="EMBL" id="AJAQ01000035">
    <property type="protein sequence ID" value="EOH91016.1"/>
    <property type="molecule type" value="Genomic_DNA"/>
</dbReference>
<dbReference type="InterPro" id="IPR001387">
    <property type="entry name" value="Cro/C1-type_HTH"/>
</dbReference>
<dbReference type="GO" id="GO:0003677">
    <property type="term" value="F:DNA binding"/>
    <property type="evidence" value="ECO:0007669"/>
    <property type="project" value="InterPro"/>
</dbReference>
<evidence type="ECO:0000259" key="1">
    <source>
        <dbReference type="Pfam" id="PF09848"/>
    </source>
</evidence>
<dbReference type="AlphaFoldDB" id="R2SDT8"/>
<dbReference type="SUPFAM" id="SSF52540">
    <property type="entry name" value="P-loop containing nucleoside triphosphate hydrolases"/>
    <property type="match status" value="1"/>
</dbReference>
<evidence type="ECO:0000313" key="2">
    <source>
        <dbReference type="EMBL" id="EOH91016.1"/>
    </source>
</evidence>
<dbReference type="Proteomes" id="UP000013782">
    <property type="component" value="Unassembled WGS sequence"/>
</dbReference>
<evidence type="ECO:0000313" key="3">
    <source>
        <dbReference type="Proteomes" id="UP000013782"/>
    </source>
</evidence>